<dbReference type="SUPFAM" id="SSF47336">
    <property type="entry name" value="ACP-like"/>
    <property type="match status" value="1"/>
</dbReference>
<evidence type="ECO:0000313" key="2">
    <source>
        <dbReference type="Proteomes" id="UP000515369"/>
    </source>
</evidence>
<evidence type="ECO:0000313" key="1">
    <source>
        <dbReference type="EMBL" id="QMW04728.1"/>
    </source>
</evidence>
<evidence type="ECO:0008006" key="3">
    <source>
        <dbReference type="Google" id="ProtNLM"/>
    </source>
</evidence>
<dbReference type="InterPro" id="IPR036736">
    <property type="entry name" value="ACP-like_sf"/>
</dbReference>
<protein>
    <recommendedName>
        <fullName evidence="3">Carrier domain-containing protein</fullName>
    </recommendedName>
</protein>
<reference evidence="1 2" key="1">
    <citation type="submission" date="2020-07" db="EMBL/GenBank/DDBJ databases">
        <title>Spirosoma foliorum sp. nov., isolated from the leaves on the Nejang mountain Korea, Republic of.</title>
        <authorList>
            <person name="Ho H."/>
            <person name="Lee Y.-J."/>
            <person name="Nurcahyanto D.-A."/>
            <person name="Kim S.-G."/>
        </authorList>
    </citation>
    <scope>NUCLEOTIDE SEQUENCE [LARGE SCALE GENOMIC DNA]</scope>
    <source>
        <strain evidence="1 2">PL0136</strain>
    </source>
</reference>
<dbReference type="Gene3D" id="1.10.1200.10">
    <property type="entry name" value="ACP-like"/>
    <property type="match status" value="1"/>
</dbReference>
<dbReference type="EMBL" id="CP059732">
    <property type="protein sequence ID" value="QMW04728.1"/>
    <property type="molecule type" value="Genomic_DNA"/>
</dbReference>
<dbReference type="RefSeq" id="WP_182462080.1">
    <property type="nucleotide sequence ID" value="NZ_CP059732.1"/>
</dbReference>
<proteinExistence type="predicted"/>
<dbReference type="AlphaFoldDB" id="A0A7G5H0T6"/>
<gene>
    <name evidence="1" type="ORF">H3H32_07310</name>
</gene>
<keyword evidence="2" id="KW-1185">Reference proteome</keyword>
<accession>A0A7G5H0T6</accession>
<name>A0A7G5H0T6_9BACT</name>
<sequence length="99" mass="11336">MTTFTHICRYINQQFTLPISGIKSYHCLQTDLGLNDIEVTEVVVFLELLYGLTLPDEHLTPALSVKQLCTLIEQHKDYPQADSAFLIYRNPRHVFAKVG</sequence>
<dbReference type="KEGG" id="sfol:H3H32_07310"/>
<dbReference type="Proteomes" id="UP000515369">
    <property type="component" value="Chromosome"/>
</dbReference>
<organism evidence="1 2">
    <name type="scientific">Spirosoma foliorum</name>
    <dbReference type="NCBI Taxonomy" id="2710596"/>
    <lineage>
        <taxon>Bacteria</taxon>
        <taxon>Pseudomonadati</taxon>
        <taxon>Bacteroidota</taxon>
        <taxon>Cytophagia</taxon>
        <taxon>Cytophagales</taxon>
        <taxon>Cytophagaceae</taxon>
        <taxon>Spirosoma</taxon>
    </lineage>
</organism>